<keyword evidence="3 6" id="KW-1133">Transmembrane helix</keyword>
<protein>
    <recommendedName>
        <fullName evidence="9">Neutral zinc metallopeptidase</fullName>
    </recommendedName>
</protein>
<keyword evidence="2 6" id="KW-0812">Transmembrane</keyword>
<feature type="compositionally biased region" description="Low complexity" evidence="5">
    <location>
        <begin position="159"/>
        <end position="170"/>
    </location>
</feature>
<dbReference type="RefSeq" id="WP_246829437.1">
    <property type="nucleotide sequence ID" value="NZ_JACHIT010000001.1"/>
</dbReference>
<evidence type="ECO:0008006" key="9">
    <source>
        <dbReference type="Google" id="ProtNLM"/>
    </source>
</evidence>
<organism evidence="7 8">
    <name type="scientific">Nocardia transvalensis</name>
    <dbReference type="NCBI Taxonomy" id="37333"/>
    <lineage>
        <taxon>Bacteria</taxon>
        <taxon>Bacillati</taxon>
        <taxon>Actinomycetota</taxon>
        <taxon>Actinomycetes</taxon>
        <taxon>Mycobacteriales</taxon>
        <taxon>Nocardiaceae</taxon>
        <taxon>Nocardia</taxon>
    </lineage>
</organism>
<feature type="region of interest" description="Disordered" evidence="5">
    <location>
        <begin position="124"/>
        <end position="170"/>
    </location>
</feature>
<feature type="compositionally biased region" description="Basic and acidic residues" evidence="5">
    <location>
        <begin position="340"/>
        <end position="358"/>
    </location>
</feature>
<dbReference type="PANTHER" id="PTHR30168:SF0">
    <property type="entry name" value="INNER MEMBRANE PROTEIN"/>
    <property type="match status" value="1"/>
</dbReference>
<feature type="compositionally biased region" description="Polar residues" evidence="5">
    <location>
        <begin position="131"/>
        <end position="150"/>
    </location>
</feature>
<feature type="region of interest" description="Disordered" evidence="5">
    <location>
        <begin position="1"/>
        <end position="94"/>
    </location>
</feature>
<evidence type="ECO:0000313" key="8">
    <source>
        <dbReference type="Proteomes" id="UP000540412"/>
    </source>
</evidence>
<dbReference type="PANTHER" id="PTHR30168">
    <property type="entry name" value="PUTATIVE MEMBRANE PROTEIN YPFJ"/>
    <property type="match status" value="1"/>
</dbReference>
<proteinExistence type="predicted"/>
<dbReference type="Pfam" id="PF04228">
    <property type="entry name" value="Zn_peptidase"/>
    <property type="match status" value="1"/>
</dbReference>
<dbReference type="GO" id="GO:0016020">
    <property type="term" value="C:membrane"/>
    <property type="evidence" value="ECO:0007669"/>
    <property type="project" value="UniProtKB-SubCell"/>
</dbReference>
<dbReference type="AlphaFoldDB" id="A0A7W9UHL5"/>
<evidence type="ECO:0000256" key="2">
    <source>
        <dbReference type="ARBA" id="ARBA00022692"/>
    </source>
</evidence>
<feature type="compositionally biased region" description="Pro residues" evidence="5">
    <location>
        <begin position="10"/>
        <end position="89"/>
    </location>
</feature>
<sequence>MSQPPYGYGPIPPGRRPPPPPYGPPPGYPPPRYAPPPPPGYGPPGYGPPQGYPPGNPPQGYPPPGHAAPQPGYRPPMPPPAPYGPPGRPPQRKRGGGGWIGILIVLILIVTSGLVRTAIRTGVHAAAHSGDQPSYTYSPTTKNSSGNDSGATGIAATDSNPLLSDPGSPLSPARCSYSPWSTQVDAARKFFESAATCLEQAWRPALSSAKLSFTPPKLNVTATTAGISTPCTGTSNSFAAFYCGANQTIYMPISQLQTDMFKDHWEIYLSVFAHEYGHHVQAQSGILMEANKQRRQAGTSSAKGLELSRRVELQANCFDGMFLSATAGGGSLNSTQTGNTREDAYGRGDAPGDMRDHGSAQHMGDWWVTGFEKNKTAECNTFEAPASQVS</sequence>
<evidence type="ECO:0000313" key="7">
    <source>
        <dbReference type="EMBL" id="MBB5913504.1"/>
    </source>
</evidence>
<evidence type="ECO:0000256" key="6">
    <source>
        <dbReference type="SAM" id="Phobius"/>
    </source>
</evidence>
<dbReference type="InterPro" id="IPR007343">
    <property type="entry name" value="Uncharacterised_pept_Zn_put"/>
</dbReference>
<dbReference type="Proteomes" id="UP000540412">
    <property type="component" value="Unassembled WGS sequence"/>
</dbReference>
<feature type="region of interest" description="Disordered" evidence="5">
    <location>
        <begin position="329"/>
        <end position="358"/>
    </location>
</feature>
<gene>
    <name evidence="7" type="ORF">BJY24_002371</name>
</gene>
<evidence type="ECO:0000256" key="3">
    <source>
        <dbReference type="ARBA" id="ARBA00022989"/>
    </source>
</evidence>
<accession>A0A7W9UHL5</accession>
<evidence type="ECO:0000256" key="4">
    <source>
        <dbReference type="ARBA" id="ARBA00023136"/>
    </source>
</evidence>
<keyword evidence="8" id="KW-1185">Reference proteome</keyword>
<feature type="transmembrane region" description="Helical" evidence="6">
    <location>
        <begin position="98"/>
        <end position="119"/>
    </location>
</feature>
<dbReference type="PRINTS" id="PR01217">
    <property type="entry name" value="PRICHEXTENSN"/>
</dbReference>
<dbReference type="EMBL" id="JACHIT010000001">
    <property type="protein sequence ID" value="MBB5913504.1"/>
    <property type="molecule type" value="Genomic_DNA"/>
</dbReference>
<name>A0A7W9UHL5_9NOCA</name>
<reference evidence="7 8" key="1">
    <citation type="submission" date="2020-08" db="EMBL/GenBank/DDBJ databases">
        <title>Sequencing the genomes of 1000 actinobacteria strains.</title>
        <authorList>
            <person name="Klenk H.-P."/>
        </authorList>
    </citation>
    <scope>NUCLEOTIDE SEQUENCE [LARGE SCALE GENOMIC DNA]</scope>
    <source>
        <strain evidence="7 8">DSM 43582</strain>
    </source>
</reference>
<evidence type="ECO:0000256" key="1">
    <source>
        <dbReference type="ARBA" id="ARBA00004167"/>
    </source>
</evidence>
<comment type="caution">
    <text evidence="7">The sequence shown here is derived from an EMBL/GenBank/DDBJ whole genome shotgun (WGS) entry which is preliminary data.</text>
</comment>
<comment type="subcellular location">
    <subcellularLocation>
        <location evidence="1">Membrane</location>
        <topology evidence="1">Single-pass membrane protein</topology>
    </subcellularLocation>
</comment>
<keyword evidence="4 6" id="KW-0472">Membrane</keyword>
<evidence type="ECO:0000256" key="5">
    <source>
        <dbReference type="SAM" id="MobiDB-lite"/>
    </source>
</evidence>